<keyword evidence="1" id="KW-0175">Coiled coil</keyword>
<feature type="coiled-coil region" evidence="1">
    <location>
        <begin position="2"/>
        <end position="29"/>
    </location>
</feature>
<evidence type="ECO:0000313" key="3">
    <source>
        <dbReference type="Proteomes" id="UP001233172"/>
    </source>
</evidence>
<gene>
    <name evidence="2" type="ORF">Bpfe_010373</name>
</gene>
<evidence type="ECO:0000256" key="1">
    <source>
        <dbReference type="SAM" id="Coils"/>
    </source>
</evidence>
<accession>A0AAD8FE73</accession>
<keyword evidence="3" id="KW-1185">Reference proteome</keyword>
<reference evidence="2" key="2">
    <citation type="submission" date="2023-04" db="EMBL/GenBank/DDBJ databases">
        <authorList>
            <person name="Bu L."/>
            <person name="Lu L."/>
            <person name="Laidemitt M.R."/>
            <person name="Zhang S.M."/>
            <person name="Mutuku M."/>
            <person name="Mkoji G."/>
            <person name="Steinauer M."/>
            <person name="Loker E.S."/>
        </authorList>
    </citation>
    <scope>NUCLEOTIDE SEQUENCE</scope>
    <source>
        <strain evidence="2">KasaAsao</strain>
        <tissue evidence="2">Whole Snail</tissue>
    </source>
</reference>
<dbReference type="AlphaFoldDB" id="A0AAD8FE73"/>
<comment type="caution">
    <text evidence="2">The sequence shown here is derived from an EMBL/GenBank/DDBJ whole genome shotgun (WGS) entry which is preliminary data.</text>
</comment>
<name>A0AAD8FE73_BIOPF</name>
<organism evidence="2 3">
    <name type="scientific">Biomphalaria pfeifferi</name>
    <name type="common">Bloodfluke planorb</name>
    <name type="synonym">Freshwater snail</name>
    <dbReference type="NCBI Taxonomy" id="112525"/>
    <lineage>
        <taxon>Eukaryota</taxon>
        <taxon>Metazoa</taxon>
        <taxon>Spiralia</taxon>
        <taxon>Lophotrochozoa</taxon>
        <taxon>Mollusca</taxon>
        <taxon>Gastropoda</taxon>
        <taxon>Heterobranchia</taxon>
        <taxon>Euthyneura</taxon>
        <taxon>Panpulmonata</taxon>
        <taxon>Hygrophila</taxon>
        <taxon>Lymnaeoidea</taxon>
        <taxon>Planorbidae</taxon>
        <taxon>Biomphalaria</taxon>
    </lineage>
</organism>
<evidence type="ECO:0000313" key="2">
    <source>
        <dbReference type="EMBL" id="KAK0060186.1"/>
    </source>
</evidence>
<proteinExistence type="predicted"/>
<protein>
    <submittedName>
        <fullName evidence="2">Uncharacterized protein</fullName>
    </submittedName>
</protein>
<dbReference type="Proteomes" id="UP001233172">
    <property type="component" value="Unassembled WGS sequence"/>
</dbReference>
<dbReference type="EMBL" id="JASAOG010000037">
    <property type="protein sequence ID" value="KAK0060186.1"/>
    <property type="molecule type" value="Genomic_DNA"/>
</dbReference>
<sequence length="73" mass="8837">MIHETKLIRTCLQNQAEKYEQQKPEIRHQFHQEFQERKTRIALSCKVHETKTTDRGHIRPLVTSDLVVQSRRR</sequence>
<reference evidence="2" key="1">
    <citation type="journal article" date="2023" name="PLoS Negl. Trop. Dis.">
        <title>A genome sequence for Biomphalaria pfeifferi, the major vector snail for the human-infecting parasite Schistosoma mansoni.</title>
        <authorList>
            <person name="Bu L."/>
            <person name="Lu L."/>
            <person name="Laidemitt M.R."/>
            <person name="Zhang S.M."/>
            <person name="Mutuku M."/>
            <person name="Mkoji G."/>
            <person name="Steinauer M."/>
            <person name="Loker E.S."/>
        </authorList>
    </citation>
    <scope>NUCLEOTIDE SEQUENCE</scope>
    <source>
        <strain evidence="2">KasaAsao</strain>
    </source>
</reference>